<dbReference type="Proteomes" id="UP001108029">
    <property type="component" value="Unassembled WGS sequence"/>
</dbReference>
<accession>A0A9Q3Z8V9</accession>
<evidence type="ECO:0008006" key="3">
    <source>
        <dbReference type="Google" id="ProtNLM"/>
    </source>
</evidence>
<dbReference type="AlphaFoldDB" id="A0A9Q3Z8V9"/>
<reference evidence="1" key="1">
    <citation type="submission" date="2021-12" db="EMBL/GenBank/DDBJ databases">
        <authorList>
            <person name="Lee J.-H."/>
            <person name="Kim S.-B."/>
        </authorList>
    </citation>
    <scope>NUCLEOTIDE SEQUENCE</scope>
    <source>
        <strain evidence="1">NR30</strain>
    </source>
</reference>
<proteinExistence type="predicted"/>
<evidence type="ECO:0000313" key="2">
    <source>
        <dbReference type="Proteomes" id="UP001108029"/>
    </source>
</evidence>
<sequence length="590" mass="65650">MVIFHEEGTGRAVRFDCSDLPVAEPVRRWLVEVLAERAGPRSGVKRAKSFRSSFQTVRDFARALGSSEQPPALPSDISAVHIKAFRSLFPDPQAQRTCVHRLRVVLRDRTDLPEAARRELFGTRVATKKVSEQVTAYSELEWQQIMTALRRDVRLCRDRIRSGIRLLERFRSGDLEEGTRAAELGLLLDCLIRTGDLPRQSDGCGTDIVKRYGGVTAVVRMLTLSQQEASAFALLLAALTAENVGTIARWPALHRRPDGASENLSVALVEQRKPRRGPDREHRVVAVEDLPVSLRSVLERAYGSEPLFHSPLRVYELLLELTAPARLISGLTGAFVHRRLSNPAGRDSLWSQEIRVERWARTRGFPPVNHEGKGGLPGVDVRRVRQTALEIQRRPVSHTRNTLRDHYLRRSETVREQSQKVVAEALEEEVGKARALAGVVVLPPRLLELATQELEAAATEAGLAPHTLKGLMTGEQDTAVVACLDHHDSPHALIGQACPASFLNGCLNCVNARALPHHLPVQTVLYDRLAALRFNLDPQLWQARYAGPLARLDDILGHYSAAERDRARSSVSPSQLLLIDALLEGRTDLR</sequence>
<gene>
    <name evidence="1" type="ORF">LJ657_08475</name>
</gene>
<name>A0A9Q3Z8V9_9ACTN</name>
<dbReference type="RefSeq" id="WP_232647775.1">
    <property type="nucleotide sequence ID" value="NZ_JAJSBI010000003.1"/>
</dbReference>
<protein>
    <recommendedName>
        <fullName evidence="3">Core-binding (CB) domain-containing protein</fullName>
    </recommendedName>
</protein>
<organism evidence="1 2">
    <name type="scientific">Streptomyces guryensis</name>
    <dbReference type="NCBI Taxonomy" id="2886947"/>
    <lineage>
        <taxon>Bacteria</taxon>
        <taxon>Bacillati</taxon>
        <taxon>Actinomycetota</taxon>
        <taxon>Actinomycetes</taxon>
        <taxon>Kitasatosporales</taxon>
        <taxon>Streptomycetaceae</taxon>
        <taxon>Streptomyces</taxon>
    </lineage>
</organism>
<dbReference type="EMBL" id="JAJSBI010000003">
    <property type="protein sequence ID" value="MCD9873705.1"/>
    <property type="molecule type" value="Genomic_DNA"/>
</dbReference>
<keyword evidence="2" id="KW-1185">Reference proteome</keyword>
<evidence type="ECO:0000313" key="1">
    <source>
        <dbReference type="EMBL" id="MCD9873705.1"/>
    </source>
</evidence>
<comment type="caution">
    <text evidence="1">The sequence shown here is derived from an EMBL/GenBank/DDBJ whole genome shotgun (WGS) entry which is preliminary data.</text>
</comment>